<feature type="transmembrane region" description="Helical" evidence="1">
    <location>
        <begin position="38"/>
        <end position="56"/>
    </location>
</feature>
<dbReference type="EMBL" id="JXZB01000002">
    <property type="protein sequence ID" value="KIQ64538.1"/>
    <property type="molecule type" value="Genomic_DNA"/>
</dbReference>
<dbReference type="OrthoDB" id="3869358at2"/>
<keyword evidence="1" id="KW-1133">Transmembrane helix</keyword>
<feature type="transmembrane region" description="Helical" evidence="1">
    <location>
        <begin position="76"/>
        <end position="99"/>
    </location>
</feature>
<evidence type="ECO:0000313" key="3">
    <source>
        <dbReference type="EMBL" id="KIQ64538.1"/>
    </source>
</evidence>
<feature type="transmembrane region" description="Helical" evidence="1">
    <location>
        <begin position="106"/>
        <end position="126"/>
    </location>
</feature>
<name>A0A0D0Q0P6_KITGR</name>
<keyword evidence="1" id="KW-0812">Transmembrane</keyword>
<dbReference type="PATRIC" id="fig|2064.6.peg.2054"/>
<comment type="caution">
    <text evidence="3">The sequence shown here is derived from an EMBL/GenBank/DDBJ whole genome shotgun (WGS) entry which is preliminary data.</text>
</comment>
<proteinExistence type="predicted"/>
<dbReference type="Proteomes" id="UP000032066">
    <property type="component" value="Unassembled WGS sequence"/>
</dbReference>
<dbReference type="RefSeq" id="WP_043910130.1">
    <property type="nucleotide sequence ID" value="NZ_JXZB01000002.1"/>
</dbReference>
<feature type="domain" description="VanZ-like" evidence="2">
    <location>
        <begin position="82"/>
        <end position="154"/>
    </location>
</feature>
<evidence type="ECO:0000259" key="2">
    <source>
        <dbReference type="Pfam" id="PF04892"/>
    </source>
</evidence>
<organism evidence="3 4">
    <name type="scientific">Kitasatospora griseola</name>
    <name type="common">Streptomyces griseolosporeus</name>
    <dbReference type="NCBI Taxonomy" id="2064"/>
    <lineage>
        <taxon>Bacteria</taxon>
        <taxon>Bacillati</taxon>
        <taxon>Actinomycetota</taxon>
        <taxon>Actinomycetes</taxon>
        <taxon>Kitasatosporales</taxon>
        <taxon>Streptomycetaceae</taxon>
        <taxon>Kitasatospora</taxon>
    </lineage>
</organism>
<feature type="transmembrane region" description="Helical" evidence="1">
    <location>
        <begin position="169"/>
        <end position="191"/>
    </location>
</feature>
<feature type="transmembrane region" description="Helical" evidence="1">
    <location>
        <begin position="12"/>
        <end position="31"/>
    </location>
</feature>
<dbReference type="STRING" id="2064.TR51_09670"/>
<reference evidence="3 4" key="1">
    <citation type="submission" date="2015-02" db="EMBL/GenBank/DDBJ databases">
        <title>Draft genome sequence of Kitasatospora griseola MF730-N6, a bafilomycin, terpentecin and satosporin producer.</title>
        <authorList>
            <person name="Arens J.C."/>
            <person name="Haltli B."/>
            <person name="Kerr R.G."/>
        </authorList>
    </citation>
    <scope>NUCLEOTIDE SEQUENCE [LARGE SCALE GENOMIC DNA]</scope>
    <source>
        <strain evidence="3 4">MF730-N6</strain>
    </source>
</reference>
<dbReference type="InterPro" id="IPR006976">
    <property type="entry name" value="VanZ-like"/>
</dbReference>
<sequence length="425" mass="44613">MIETSLSAAPALFPAFAVLGLILGFTALRLARRRQWPPVAAVLLGLSLAGETAATLTPTASGSWGSATCSIGSGVWVTAVTQQGLMNLAMYVPVAFFGVLTLRRPLTVLAGCGVLSAVTETCQTLLGTGRSCDAADLVDNVLGALVGTVAAVLWLWLRRHRPLSGRRDALHSLGTAGTGFAAVAVVVWLYVPLHNDPAGFVSDPSSHDQHETAERIATQLFGPGTWVTSVGLATDPKVSPQPVLAIVTDRGRFQTEWPSGRLLVSTSTARQAEAEPVAQDRILKAGADFAATWFADLTPTASPTLTPADGAYLLSYRRHNSDNVLMPMRLDITVAASGQVTASSARRDADPQLPHPTVTAEAAEQRAVATLIGSRADTASLVAKQIDGKWRPCWAVELVKPGETRASGTVEFVDAVTGQPVARQG</sequence>
<evidence type="ECO:0000313" key="4">
    <source>
        <dbReference type="Proteomes" id="UP000032066"/>
    </source>
</evidence>
<evidence type="ECO:0000256" key="1">
    <source>
        <dbReference type="SAM" id="Phobius"/>
    </source>
</evidence>
<gene>
    <name evidence="3" type="ORF">TR51_09670</name>
</gene>
<feature type="transmembrane region" description="Helical" evidence="1">
    <location>
        <begin position="138"/>
        <end position="157"/>
    </location>
</feature>
<keyword evidence="1" id="KW-0472">Membrane</keyword>
<accession>A0A0D0Q0P6</accession>
<keyword evidence="4" id="KW-1185">Reference proteome</keyword>
<dbReference type="AlphaFoldDB" id="A0A0D0Q0P6"/>
<protein>
    <recommendedName>
        <fullName evidence="2">VanZ-like domain-containing protein</fullName>
    </recommendedName>
</protein>
<dbReference type="Pfam" id="PF04892">
    <property type="entry name" value="VanZ"/>
    <property type="match status" value="1"/>
</dbReference>